<dbReference type="AlphaFoldDB" id="A0A060LWX2"/>
<sequence length="338" mass="39310">MRLTDHKLQLSYKRILKEFLEEQSEESLYEAQKISKFLLEQQISPEEFVSIHFKLLTELLPTIDKKVKDSFDLLLEVMMGYGLAYQEHQILRNRQQELELEIDVAASMQQTLMPQEKPKAHFLDIGVVSVPAKKMSGDYYHYVHDDNRGLGMAIADIIGKGVPAALCMSMIKYAMDSLPSEQQLEPSVLLGNLNRVVEQNVDDSMFITMMYGYYNRTTSDFHYSGAGHEPGFFYNEKEDSFEELRAKGLVLGVSRKTTYREYIRHLEIGDFVVLLSDGVTECRIGDEFIEREEITNLIRKYMHLSAQEMVDHVYEELMKLQDFTLRDDFTLIILRRKV</sequence>
<proteinExistence type="predicted"/>
<keyword evidence="4" id="KW-1185">Reference proteome</keyword>
<dbReference type="InterPro" id="IPR017944">
    <property type="entry name" value="KaiA/RbsU_helical_domain_sf"/>
</dbReference>
<protein>
    <submittedName>
        <fullName evidence="3">Phosphoserine phosphatase rsbU</fullName>
    </submittedName>
</protein>
<dbReference type="GO" id="GO:0016791">
    <property type="term" value="F:phosphatase activity"/>
    <property type="evidence" value="ECO:0007669"/>
    <property type="project" value="TreeGrafter"/>
</dbReference>
<dbReference type="InterPro" id="IPR052016">
    <property type="entry name" value="Bact_Sigma-Reg"/>
</dbReference>
<dbReference type="PROSITE" id="PS51746">
    <property type="entry name" value="PPM_2"/>
    <property type="match status" value="1"/>
</dbReference>
<evidence type="ECO:0000256" key="1">
    <source>
        <dbReference type="ARBA" id="ARBA00022801"/>
    </source>
</evidence>
<dbReference type="SUPFAM" id="SSF81606">
    <property type="entry name" value="PP2C-like"/>
    <property type="match status" value="1"/>
</dbReference>
<dbReference type="InterPro" id="IPR036457">
    <property type="entry name" value="PPM-type-like_dom_sf"/>
</dbReference>
<dbReference type="PANTHER" id="PTHR43156">
    <property type="entry name" value="STAGE II SPORULATION PROTEIN E-RELATED"/>
    <property type="match status" value="1"/>
</dbReference>
<dbReference type="FunFam" id="3.60.40.10:FF:000045">
    <property type="entry name" value="Stage II sporulation protein E"/>
    <property type="match status" value="1"/>
</dbReference>
<dbReference type="RefSeq" id="WP_038483067.1">
    <property type="nucleotide sequence ID" value="NZ_CP003923.1"/>
</dbReference>
<name>A0A060LWX2_9BACI</name>
<dbReference type="eggNOG" id="COG2208">
    <property type="taxonomic scope" value="Bacteria"/>
</dbReference>
<reference evidence="3 4" key="1">
    <citation type="journal article" date="2014" name="Gene">
        <title>A comparative genomic analysis of the alkalitolerant soil bacterium Bacillus lehensis G1.</title>
        <authorList>
            <person name="Noor Y.M."/>
            <person name="Samsulrizal N.H."/>
            <person name="Jema'on N.A."/>
            <person name="Low K.O."/>
            <person name="Ramli A.N."/>
            <person name="Alias N.I."/>
            <person name="Damis S.I."/>
            <person name="Fuzi S.F."/>
            <person name="Isa M.N."/>
            <person name="Murad A.M."/>
            <person name="Raih M.F."/>
            <person name="Bakar F.D."/>
            <person name="Najimudin N."/>
            <person name="Mahadi N.M."/>
            <person name="Illias R.M."/>
        </authorList>
    </citation>
    <scope>NUCLEOTIDE SEQUENCE [LARGE SCALE GENOMIC DNA]</scope>
    <source>
        <strain evidence="3 4">G1</strain>
    </source>
</reference>
<dbReference type="Proteomes" id="UP000027142">
    <property type="component" value="Chromosome"/>
</dbReference>
<dbReference type="InterPro" id="IPR001932">
    <property type="entry name" value="PPM-type_phosphatase-like_dom"/>
</dbReference>
<evidence type="ECO:0000313" key="4">
    <source>
        <dbReference type="Proteomes" id="UP000027142"/>
    </source>
</evidence>
<dbReference type="HOGENOM" id="CLU_000445_43_1_9"/>
<accession>A0A060LWX2</accession>
<keyword evidence="1" id="KW-0378">Hydrolase</keyword>
<dbReference type="SUPFAM" id="SSF101215">
    <property type="entry name" value="KaiA/RbsU domain"/>
    <property type="match status" value="1"/>
</dbReference>
<dbReference type="PATRIC" id="fig|1246626.3.peg.3200"/>
<evidence type="ECO:0000313" key="3">
    <source>
        <dbReference type="EMBL" id="AIC95771.1"/>
    </source>
</evidence>
<dbReference type="EMBL" id="CP003923">
    <property type="protein sequence ID" value="AIC95771.1"/>
    <property type="molecule type" value="Genomic_DNA"/>
</dbReference>
<dbReference type="PANTHER" id="PTHR43156:SF15">
    <property type="entry name" value="PHOSPHOSERINE PHOSPHATASE RSBU"/>
    <property type="match status" value="1"/>
</dbReference>
<dbReference type="InterPro" id="IPR014787">
    <property type="entry name" value="PSer_Pase_RsbU_N"/>
</dbReference>
<evidence type="ECO:0000259" key="2">
    <source>
        <dbReference type="PROSITE" id="PS51746"/>
    </source>
</evidence>
<dbReference type="OrthoDB" id="311592at2"/>
<organism evidence="3 4">
    <name type="scientific">Shouchella lehensis G1</name>
    <dbReference type="NCBI Taxonomy" id="1246626"/>
    <lineage>
        <taxon>Bacteria</taxon>
        <taxon>Bacillati</taxon>
        <taxon>Bacillota</taxon>
        <taxon>Bacilli</taxon>
        <taxon>Bacillales</taxon>
        <taxon>Bacillaceae</taxon>
        <taxon>Shouchella</taxon>
    </lineage>
</organism>
<dbReference type="Gene3D" id="3.60.40.10">
    <property type="entry name" value="PPM-type phosphatase domain"/>
    <property type="match status" value="1"/>
</dbReference>
<dbReference type="Gene3D" id="1.10.1240.30">
    <property type="entry name" value="KaiA/RbsU domain"/>
    <property type="match status" value="1"/>
</dbReference>
<gene>
    <name evidence="3" type="ORF">BleG1_3224</name>
</gene>
<dbReference type="STRING" id="1246626.BleG1_3224"/>
<dbReference type="Pfam" id="PF07228">
    <property type="entry name" value="SpoIIE"/>
    <property type="match status" value="1"/>
</dbReference>
<dbReference type="SMART" id="SM00331">
    <property type="entry name" value="PP2C_SIG"/>
    <property type="match status" value="1"/>
</dbReference>
<feature type="domain" description="PPM-type phosphatase" evidence="2">
    <location>
        <begin position="124"/>
        <end position="336"/>
    </location>
</feature>
<dbReference type="KEGG" id="ble:BleG1_3224"/>
<dbReference type="SMART" id="SM00332">
    <property type="entry name" value="PP2Cc"/>
    <property type="match status" value="1"/>
</dbReference>
<dbReference type="Pfam" id="PF08673">
    <property type="entry name" value="RsbU_N"/>
    <property type="match status" value="1"/>
</dbReference>